<dbReference type="SUPFAM" id="SSF53955">
    <property type="entry name" value="Lysozyme-like"/>
    <property type="match status" value="1"/>
</dbReference>
<dbReference type="Pfam" id="PF01374">
    <property type="entry name" value="Glyco_hydro_46"/>
    <property type="match status" value="1"/>
</dbReference>
<gene>
    <name evidence="1" type="ORF">K7432_002726</name>
</gene>
<proteinExistence type="predicted"/>
<reference evidence="1 2" key="1">
    <citation type="submission" date="2023-04" db="EMBL/GenBank/DDBJ databases">
        <title>Genome of Basidiobolus ranarum AG-B5.</title>
        <authorList>
            <person name="Stajich J.E."/>
            <person name="Carter-House D."/>
            <person name="Gryganskyi A."/>
        </authorList>
    </citation>
    <scope>NUCLEOTIDE SEQUENCE [LARGE SCALE GENOMIC DNA]</scope>
    <source>
        <strain evidence="1 2">AG-B5</strain>
    </source>
</reference>
<evidence type="ECO:0000313" key="2">
    <source>
        <dbReference type="Proteomes" id="UP001479436"/>
    </source>
</evidence>
<name>A0ABR2X108_9FUNG</name>
<comment type="caution">
    <text evidence="1">The sequence shown here is derived from an EMBL/GenBank/DDBJ whole genome shotgun (WGS) entry which is preliminary data.</text>
</comment>
<organism evidence="1 2">
    <name type="scientific">Basidiobolus ranarum</name>
    <dbReference type="NCBI Taxonomy" id="34480"/>
    <lineage>
        <taxon>Eukaryota</taxon>
        <taxon>Fungi</taxon>
        <taxon>Fungi incertae sedis</taxon>
        <taxon>Zoopagomycota</taxon>
        <taxon>Entomophthoromycotina</taxon>
        <taxon>Basidiobolomycetes</taxon>
        <taxon>Basidiobolales</taxon>
        <taxon>Basidiobolaceae</taxon>
        <taxon>Basidiobolus</taxon>
    </lineage>
</organism>
<dbReference type="EMBL" id="JASJQH010000076">
    <property type="protein sequence ID" value="KAK9767458.1"/>
    <property type="molecule type" value="Genomic_DNA"/>
</dbReference>
<protein>
    <submittedName>
        <fullName evidence="1">Uncharacterized protein</fullName>
    </submittedName>
</protein>
<dbReference type="InterPro" id="IPR000400">
    <property type="entry name" value="Glyco_hydro_46"/>
</dbReference>
<dbReference type="CDD" id="cd00978">
    <property type="entry name" value="chitosanase_GH46"/>
    <property type="match status" value="1"/>
</dbReference>
<sequence>MAPESKKIALIVTNVFEHATKTINYNFCENIGDGRGFTCGNVGFTTGTGDLYTLVTEYQKRVGETGFSKYLTELNRLASSTSCSVPKGDVSQLSGFPDVWKKESCQVAFRKAQDDVSDFIYFLPAMELAAQVGVKSVLGRSIFYDSAVQHGWEADDGLSLKTIIALTGPLADQNEALYLERFLTIRRKMLCCFPDNVWPASADRVSDFMGILKTGNLNLTAPVKLSAYNTEITGQESNESLCSNSALAKPSSGNVRAPSVYSILSVLGFVLYKISFNI</sequence>
<accession>A0ABR2X108</accession>
<dbReference type="InterPro" id="IPR023346">
    <property type="entry name" value="Lysozyme-like_dom_sf"/>
</dbReference>
<dbReference type="Gene3D" id="3.30.386.10">
    <property type="entry name" value="Chitosanase, subunit A, domain 2"/>
    <property type="match status" value="1"/>
</dbReference>
<dbReference type="Gene3D" id="1.20.141.10">
    <property type="entry name" value="Chitosanase, subunit A, domain 1"/>
    <property type="match status" value="1"/>
</dbReference>
<dbReference type="Proteomes" id="UP001479436">
    <property type="component" value="Unassembled WGS sequence"/>
</dbReference>
<dbReference type="InterPro" id="IPR023099">
    <property type="entry name" value="Glyco_hydro_46_N"/>
</dbReference>
<evidence type="ECO:0000313" key="1">
    <source>
        <dbReference type="EMBL" id="KAK9767458.1"/>
    </source>
</evidence>
<keyword evidence="2" id="KW-1185">Reference proteome</keyword>